<geneLocation type="plasmid" evidence="3">
    <name>pmsr2a</name>
</geneLocation>
<geneLocation type="plasmid" evidence="2">
    <name>pMSR2A</name>
</geneLocation>
<proteinExistence type="predicted"/>
<sequence>MKEASALNNSCERYRYVCAGQRVTKSTCQPIKQGMHQQQVRYLTGLELRTTNMTSQMNEDLRVITLKGVRILHWQRGKPEGVDIYQPRFSLADRSENIRFELDGEGNIISREHYYPFGGTSLLATARQITSHYKTLRYAAKERDITGLLYYRYRYYAPWMMRWINTDPAGGVDGINLFRMVKNNPVTFTDEDGRITVNKEEVMGAGFAIYALAGAAWVSGSELENFEFCSAILGSVVVGLSFVLDSVFKYSQQQDEKKKNTEELNNEINALGKLAEGYLGEFHPLEDENYRLRDITVVGIGDDQRPAVTYTLREEKRKLYFSSHGLSGTGEPQINGMGYRPDEFYEYLKRFHRNFDSDYDTLEVTCCSTPDGAKKFGEELRNITKKNILIYSDTYVFATKYKHSIIEKAAARLSTGESPFMVTKYLRGEETKGNVIYRKMISDRSKFLRFE</sequence>
<dbReference type="Proteomes" id="UP001171299">
    <property type="component" value="Unassembled WGS sequence"/>
</dbReference>
<dbReference type="EMBL" id="CP024637">
    <property type="protein sequence ID" value="QGR09330.1"/>
    <property type="molecule type" value="Genomic_DNA"/>
</dbReference>
<reference evidence="3" key="1">
    <citation type="submission" date="2017-11" db="EMBL/GenBank/DDBJ databases">
        <title>Genome sequence of Pantoea sp. MSR2.</title>
        <authorList>
            <person name="Nascimento F.X."/>
        </authorList>
    </citation>
    <scope>NUCLEOTIDE SEQUENCE [LARGE SCALE GENOMIC DNA]</scope>
    <source>
        <strain evidence="3">MSR2</strain>
        <plasmid evidence="3">pmsr2a</plasmid>
    </source>
</reference>
<dbReference type="RefSeq" id="WP_208725943.1">
    <property type="nucleotide sequence ID" value="NZ_CP024637.1"/>
</dbReference>
<reference evidence="2" key="2">
    <citation type="journal article" date="2020" name="Environ. Microbiol.">
        <title>The extreme plant-growth-promoting properties of Pantoea phytobeneficialis MSR2 revealed by functional and genomic analysis.</title>
        <authorList>
            <person name="Nascimento F.X."/>
            <person name="Hernandez A.G."/>
            <person name="Glick B.R."/>
            <person name="Rossi M.J."/>
        </authorList>
    </citation>
    <scope>NUCLEOTIDE SEQUENCE</scope>
    <source>
        <strain evidence="2">MSR2</strain>
    </source>
</reference>
<keyword evidence="4" id="KW-1185">Reference proteome</keyword>
<dbReference type="EMBL" id="JAUOOM010000007">
    <property type="protein sequence ID" value="MDO6406804.1"/>
    <property type="molecule type" value="Genomic_DNA"/>
</dbReference>
<evidence type="ECO:0000313" key="4">
    <source>
        <dbReference type="Proteomes" id="UP001171299"/>
    </source>
</evidence>
<reference evidence="1" key="3">
    <citation type="submission" date="2023-07" db="EMBL/GenBank/DDBJ databases">
        <title>The extreme plant-growth-promoting properties of Pantoea phytobeneficialis PF55 revealed by functional and genomic analysis.</title>
        <authorList>
            <person name="Nascimento F.X."/>
            <person name="Marcio R.J."/>
        </authorList>
    </citation>
    <scope>NUCLEOTIDE SEQUENCE</scope>
    <source>
        <strain evidence="1">PF55</strain>
    </source>
</reference>
<dbReference type="AlphaFoldDB" id="A0AAP9H9R7"/>
<dbReference type="PANTHER" id="PTHR32305:SF15">
    <property type="entry name" value="PROTEIN RHSA-RELATED"/>
    <property type="match status" value="1"/>
</dbReference>
<dbReference type="KEGG" id="ppho:CTZ24_23070"/>
<gene>
    <name evidence="2" type="ORF">CTZ24_23070</name>
    <name evidence="1" type="ORF">Q3404_09455</name>
</gene>
<evidence type="ECO:0000313" key="1">
    <source>
        <dbReference type="EMBL" id="MDO6406804.1"/>
    </source>
</evidence>
<dbReference type="Gene3D" id="2.180.10.10">
    <property type="entry name" value="RHS repeat-associated core"/>
    <property type="match status" value="1"/>
</dbReference>
<organism evidence="2 3">
    <name type="scientific">Pantoea phytobeneficialis</name>
    <dbReference type="NCBI Taxonomy" id="2052056"/>
    <lineage>
        <taxon>Bacteria</taxon>
        <taxon>Pseudomonadati</taxon>
        <taxon>Pseudomonadota</taxon>
        <taxon>Gammaproteobacteria</taxon>
        <taxon>Enterobacterales</taxon>
        <taxon>Erwiniaceae</taxon>
        <taxon>Pantoea</taxon>
    </lineage>
</organism>
<dbReference type="InterPro" id="IPR022385">
    <property type="entry name" value="Rhs_assc_core"/>
</dbReference>
<evidence type="ECO:0000313" key="2">
    <source>
        <dbReference type="EMBL" id="QGR09330.1"/>
    </source>
</evidence>
<protein>
    <submittedName>
        <fullName evidence="1">RHS repeat-associated core domain-containing protein</fullName>
    </submittedName>
</protein>
<dbReference type="NCBIfam" id="TIGR03696">
    <property type="entry name" value="Rhs_assc_core"/>
    <property type="match status" value="1"/>
</dbReference>
<keyword evidence="2" id="KW-0614">Plasmid</keyword>
<accession>A0AAP9H9R7</accession>
<name>A0AAP9H9R7_9GAMM</name>
<dbReference type="PANTHER" id="PTHR32305">
    <property type="match status" value="1"/>
</dbReference>
<dbReference type="Proteomes" id="UP000424872">
    <property type="component" value="Plasmid pMSR2A"/>
</dbReference>
<dbReference type="InterPro" id="IPR050708">
    <property type="entry name" value="T6SS_VgrG/RHS"/>
</dbReference>
<evidence type="ECO:0000313" key="3">
    <source>
        <dbReference type="Proteomes" id="UP000424872"/>
    </source>
</evidence>